<evidence type="ECO:0000313" key="6">
    <source>
        <dbReference type="Proteomes" id="UP001280121"/>
    </source>
</evidence>
<sequence length="93" mass="10242">MLVAFSRNHTKDGIKRARCKHCGDTYACGSGSNGTTNMNTHIEKSCKKYRPPSNDSRQTFLVKQSNMEGSGSTLATSRFSAEECRRALAAHSR</sequence>
<dbReference type="PANTHER" id="PTHR34396:SF27">
    <property type="entry name" value="OS08G0208700 PROTEIN"/>
    <property type="match status" value="1"/>
</dbReference>
<evidence type="ECO:0000256" key="1">
    <source>
        <dbReference type="ARBA" id="ARBA00022723"/>
    </source>
</evidence>
<comment type="caution">
    <text evidence="5">The sequence shown here is derived from an EMBL/GenBank/DDBJ whole genome shotgun (WGS) entry which is preliminary data.</text>
</comment>
<keyword evidence="1" id="KW-0479">Metal-binding</keyword>
<feature type="domain" description="BED-type" evidence="4">
    <location>
        <begin position="15"/>
        <end position="47"/>
    </location>
</feature>
<dbReference type="GO" id="GO:0008270">
    <property type="term" value="F:zinc ion binding"/>
    <property type="evidence" value="ECO:0007669"/>
    <property type="project" value="UniProtKB-KW"/>
</dbReference>
<keyword evidence="6" id="KW-1185">Reference proteome</keyword>
<evidence type="ECO:0000313" key="5">
    <source>
        <dbReference type="EMBL" id="KAK2637351.1"/>
    </source>
</evidence>
<dbReference type="PANTHER" id="PTHR34396">
    <property type="entry name" value="OS03G0264950 PROTEIN-RELATED"/>
    <property type="match status" value="1"/>
</dbReference>
<evidence type="ECO:0000256" key="3">
    <source>
        <dbReference type="ARBA" id="ARBA00022833"/>
    </source>
</evidence>
<dbReference type="GO" id="GO:1990837">
    <property type="term" value="F:sequence-specific double-stranded DNA binding"/>
    <property type="evidence" value="ECO:0007669"/>
    <property type="project" value="TreeGrafter"/>
</dbReference>
<gene>
    <name evidence="5" type="ORF">Ddye_032143</name>
</gene>
<keyword evidence="2" id="KW-0863">Zinc-finger</keyword>
<evidence type="ECO:0000259" key="4">
    <source>
        <dbReference type="Pfam" id="PF02892"/>
    </source>
</evidence>
<dbReference type="EMBL" id="JANJYI010000009">
    <property type="protein sequence ID" value="KAK2637351.1"/>
    <property type="molecule type" value="Genomic_DNA"/>
</dbReference>
<accession>A0AAD9WN87</accession>
<proteinExistence type="predicted"/>
<protein>
    <recommendedName>
        <fullName evidence="4">BED-type domain-containing protein</fullName>
    </recommendedName>
</protein>
<organism evidence="5 6">
    <name type="scientific">Dipteronia dyeriana</name>
    <dbReference type="NCBI Taxonomy" id="168575"/>
    <lineage>
        <taxon>Eukaryota</taxon>
        <taxon>Viridiplantae</taxon>
        <taxon>Streptophyta</taxon>
        <taxon>Embryophyta</taxon>
        <taxon>Tracheophyta</taxon>
        <taxon>Spermatophyta</taxon>
        <taxon>Magnoliopsida</taxon>
        <taxon>eudicotyledons</taxon>
        <taxon>Gunneridae</taxon>
        <taxon>Pentapetalae</taxon>
        <taxon>rosids</taxon>
        <taxon>malvids</taxon>
        <taxon>Sapindales</taxon>
        <taxon>Sapindaceae</taxon>
        <taxon>Hippocastanoideae</taxon>
        <taxon>Acereae</taxon>
        <taxon>Dipteronia</taxon>
    </lineage>
</organism>
<reference evidence="5" key="1">
    <citation type="journal article" date="2023" name="Plant J.">
        <title>Genome sequences and population genomics provide insights into the demographic history, inbreeding, and mutation load of two 'living fossil' tree species of Dipteronia.</title>
        <authorList>
            <person name="Feng Y."/>
            <person name="Comes H.P."/>
            <person name="Chen J."/>
            <person name="Zhu S."/>
            <person name="Lu R."/>
            <person name="Zhang X."/>
            <person name="Li P."/>
            <person name="Qiu J."/>
            <person name="Olsen K.M."/>
            <person name="Qiu Y."/>
        </authorList>
    </citation>
    <scope>NUCLEOTIDE SEQUENCE</scope>
    <source>
        <strain evidence="5">KIB01</strain>
    </source>
</reference>
<dbReference type="SMART" id="SM00614">
    <property type="entry name" value="ZnF_BED"/>
    <property type="match status" value="1"/>
</dbReference>
<dbReference type="InterPro" id="IPR003656">
    <property type="entry name" value="Znf_BED"/>
</dbReference>
<dbReference type="GO" id="GO:0006357">
    <property type="term" value="P:regulation of transcription by RNA polymerase II"/>
    <property type="evidence" value="ECO:0007669"/>
    <property type="project" value="TreeGrafter"/>
</dbReference>
<dbReference type="AlphaFoldDB" id="A0AAD9WN87"/>
<keyword evidence="3" id="KW-0862">Zinc</keyword>
<dbReference type="Proteomes" id="UP001280121">
    <property type="component" value="Unassembled WGS sequence"/>
</dbReference>
<dbReference type="InterPro" id="IPR053031">
    <property type="entry name" value="Cuticle_assoc_protein"/>
</dbReference>
<dbReference type="Pfam" id="PF02892">
    <property type="entry name" value="zf-BED"/>
    <property type="match status" value="1"/>
</dbReference>
<dbReference type="GO" id="GO:0005634">
    <property type="term" value="C:nucleus"/>
    <property type="evidence" value="ECO:0007669"/>
    <property type="project" value="TreeGrafter"/>
</dbReference>
<name>A0AAD9WN87_9ROSI</name>
<evidence type="ECO:0000256" key="2">
    <source>
        <dbReference type="ARBA" id="ARBA00022771"/>
    </source>
</evidence>